<dbReference type="PROSITE" id="PS50977">
    <property type="entry name" value="HTH_TETR_2"/>
    <property type="match status" value="1"/>
</dbReference>
<keyword evidence="3" id="KW-0804">Transcription</keyword>
<evidence type="ECO:0000313" key="7">
    <source>
        <dbReference type="Proteomes" id="UP000334990"/>
    </source>
</evidence>
<evidence type="ECO:0000256" key="3">
    <source>
        <dbReference type="ARBA" id="ARBA00023163"/>
    </source>
</evidence>
<feature type="DNA-binding region" description="H-T-H motif" evidence="4">
    <location>
        <begin position="31"/>
        <end position="50"/>
    </location>
</feature>
<reference evidence="6 7" key="1">
    <citation type="submission" date="2019-10" db="EMBL/GenBank/DDBJ databases">
        <title>Whole genome shotgun sequence of Acrocarpospora corrugata NBRC 13972.</title>
        <authorList>
            <person name="Ichikawa N."/>
            <person name="Kimura A."/>
            <person name="Kitahashi Y."/>
            <person name="Komaki H."/>
            <person name="Oguchi A."/>
        </authorList>
    </citation>
    <scope>NUCLEOTIDE SEQUENCE [LARGE SCALE GENOMIC DNA]</scope>
    <source>
        <strain evidence="6 7">NBRC 13972</strain>
    </source>
</reference>
<dbReference type="OrthoDB" id="3288227at2"/>
<dbReference type="EMBL" id="BLAD01000043">
    <property type="protein sequence ID" value="GES00064.1"/>
    <property type="molecule type" value="Genomic_DNA"/>
</dbReference>
<evidence type="ECO:0000256" key="4">
    <source>
        <dbReference type="PROSITE-ProRule" id="PRU00335"/>
    </source>
</evidence>
<dbReference type="RefSeq" id="WP_155336435.1">
    <property type="nucleotide sequence ID" value="NZ_BAAABN010000030.1"/>
</dbReference>
<dbReference type="Pfam" id="PF00440">
    <property type="entry name" value="TetR_N"/>
    <property type="match status" value="1"/>
</dbReference>
<keyword evidence="1" id="KW-0805">Transcription regulation</keyword>
<name>A0A5M3VU63_9ACTN</name>
<proteinExistence type="predicted"/>
<keyword evidence="7" id="KW-1185">Reference proteome</keyword>
<evidence type="ECO:0000256" key="2">
    <source>
        <dbReference type="ARBA" id="ARBA00023125"/>
    </source>
</evidence>
<dbReference type="SUPFAM" id="SSF46689">
    <property type="entry name" value="Homeodomain-like"/>
    <property type="match status" value="1"/>
</dbReference>
<dbReference type="PANTHER" id="PTHR30055">
    <property type="entry name" value="HTH-TYPE TRANSCRIPTIONAL REGULATOR RUTR"/>
    <property type="match status" value="1"/>
</dbReference>
<dbReference type="Proteomes" id="UP000334990">
    <property type="component" value="Unassembled WGS sequence"/>
</dbReference>
<organism evidence="6 7">
    <name type="scientific">Acrocarpospora corrugata</name>
    <dbReference type="NCBI Taxonomy" id="35763"/>
    <lineage>
        <taxon>Bacteria</taxon>
        <taxon>Bacillati</taxon>
        <taxon>Actinomycetota</taxon>
        <taxon>Actinomycetes</taxon>
        <taxon>Streptosporangiales</taxon>
        <taxon>Streptosporangiaceae</taxon>
        <taxon>Acrocarpospora</taxon>
    </lineage>
</organism>
<dbReference type="InterPro" id="IPR050109">
    <property type="entry name" value="HTH-type_TetR-like_transc_reg"/>
</dbReference>
<accession>A0A5M3VU63</accession>
<dbReference type="InterPro" id="IPR001647">
    <property type="entry name" value="HTH_TetR"/>
</dbReference>
<sequence>MTQRKSKADRRIELIDAARRAMIQHGAEGVHLNQIAEEAGLTSGAVLYHYPDLRDLLIEAHHAGMERFYEQRMKKITGIADPAQKLIVTIRSGLPQGPDDAGVRLLCELGGAAGRNRVYGTLLTTLYDRQVAMYQTILEVGAAHNAFTLAQDSETIGRNLVALEDAYGYRIVARHHSIGADEAVELILGYARLATGHALKLTAAPHRTTAARRPATPRAQSA</sequence>
<evidence type="ECO:0000259" key="5">
    <source>
        <dbReference type="PROSITE" id="PS50977"/>
    </source>
</evidence>
<dbReference type="PRINTS" id="PR00455">
    <property type="entry name" value="HTHTETR"/>
</dbReference>
<dbReference type="PANTHER" id="PTHR30055:SF234">
    <property type="entry name" value="HTH-TYPE TRANSCRIPTIONAL REGULATOR BETI"/>
    <property type="match status" value="1"/>
</dbReference>
<evidence type="ECO:0000313" key="6">
    <source>
        <dbReference type="EMBL" id="GES00064.1"/>
    </source>
</evidence>
<dbReference type="InterPro" id="IPR009057">
    <property type="entry name" value="Homeodomain-like_sf"/>
</dbReference>
<feature type="domain" description="HTH tetR-type" evidence="5">
    <location>
        <begin position="8"/>
        <end position="68"/>
    </location>
</feature>
<dbReference type="GO" id="GO:0003700">
    <property type="term" value="F:DNA-binding transcription factor activity"/>
    <property type="evidence" value="ECO:0007669"/>
    <property type="project" value="TreeGrafter"/>
</dbReference>
<dbReference type="GO" id="GO:0000976">
    <property type="term" value="F:transcription cis-regulatory region binding"/>
    <property type="evidence" value="ECO:0007669"/>
    <property type="project" value="TreeGrafter"/>
</dbReference>
<keyword evidence="2 4" id="KW-0238">DNA-binding</keyword>
<protein>
    <submittedName>
        <fullName evidence="6">TetR family transcriptional regulator</fullName>
    </submittedName>
</protein>
<gene>
    <name evidence="6" type="ORF">Acor_21270</name>
</gene>
<comment type="caution">
    <text evidence="6">The sequence shown here is derived from an EMBL/GenBank/DDBJ whole genome shotgun (WGS) entry which is preliminary data.</text>
</comment>
<dbReference type="Gene3D" id="1.10.357.10">
    <property type="entry name" value="Tetracycline Repressor, domain 2"/>
    <property type="match status" value="1"/>
</dbReference>
<evidence type="ECO:0000256" key="1">
    <source>
        <dbReference type="ARBA" id="ARBA00023015"/>
    </source>
</evidence>
<dbReference type="AlphaFoldDB" id="A0A5M3VU63"/>